<dbReference type="InterPro" id="IPR052907">
    <property type="entry name" value="Beta-lactamase/esterase"/>
</dbReference>
<evidence type="ECO:0000313" key="2">
    <source>
        <dbReference type="EMBL" id="CAJ1583210.1"/>
    </source>
</evidence>
<accession>A0ABN9P2Y4</accession>
<keyword evidence="3" id="KW-1185">Reference proteome</keyword>
<proteinExistence type="predicted"/>
<reference evidence="2 3" key="1">
    <citation type="submission" date="2023-08" db="EMBL/GenBank/DDBJ databases">
        <authorList>
            <person name="Folkvardsen B D."/>
            <person name="Norman A."/>
        </authorList>
    </citation>
    <scope>NUCLEOTIDE SEQUENCE [LARGE SCALE GENOMIC DNA]</scope>
    <source>
        <strain evidence="2 3">Mu0050</strain>
    </source>
</reference>
<dbReference type="PANTHER" id="PTHR43319">
    <property type="entry name" value="BETA-LACTAMASE-RELATED"/>
    <property type="match status" value="1"/>
</dbReference>
<dbReference type="Gene3D" id="3.40.710.10">
    <property type="entry name" value="DD-peptidase/beta-lactamase superfamily"/>
    <property type="match status" value="1"/>
</dbReference>
<dbReference type="InterPro" id="IPR012338">
    <property type="entry name" value="Beta-lactam/transpept-like"/>
</dbReference>
<keyword evidence="2" id="KW-0378">Hydrolase</keyword>
<dbReference type="InterPro" id="IPR001466">
    <property type="entry name" value="Beta-lactam-related"/>
</dbReference>
<dbReference type="Proteomes" id="UP001190466">
    <property type="component" value="Chromosome"/>
</dbReference>
<name>A0ABN9P2Y4_9MYCO</name>
<evidence type="ECO:0000313" key="3">
    <source>
        <dbReference type="Proteomes" id="UP001190466"/>
    </source>
</evidence>
<dbReference type="EC" id="3.1.1.103" evidence="2"/>
<dbReference type="EMBL" id="OY726395">
    <property type="protein sequence ID" value="CAJ1583210.1"/>
    <property type="molecule type" value="Genomic_DNA"/>
</dbReference>
<sequence length="423" mass="45142">MSKAFARERSVALPDGVGGAADPNFSCAVRAFASMFPHRRFGGGALAVYLDGKPVVDIWTGWSDRRGRQPWTADTGAMVFSATKGVASTVIHRLADRGLVDYDTPVAEYWPEFGANGKADITVREIMSHRAGLSHLNGLSKADIMNHERMEEWIAAAPASQLRGKPAYHAITYGWLLAGLARAVTGKGMRQLFREEVAAPLNTDGIHLGRPDAAAPTRPAQIIHPQLNIQNPVFNYLAPRAAMLQMTAGFGALYFPGMRAVVQGDIPLLDSEIPSANGVATARGLARMYGAIANGGAIDDTRYLSPEIAAGLTGRRSLRPDRSVGMPMAFHLGYHALPLPGVLPGFGHVGLGGSVGWAIPSLRLSFSVVHNRLLTPFVVPDQAGFVATAALIRRGAGLARTHGFEPIRELGAPYWEESASAVV</sequence>
<dbReference type="GO" id="GO:0016787">
    <property type="term" value="F:hydrolase activity"/>
    <property type="evidence" value="ECO:0007669"/>
    <property type="project" value="UniProtKB-KW"/>
</dbReference>
<evidence type="ECO:0000259" key="1">
    <source>
        <dbReference type="Pfam" id="PF00144"/>
    </source>
</evidence>
<feature type="domain" description="Beta-lactamase-related" evidence="1">
    <location>
        <begin position="39"/>
        <end position="386"/>
    </location>
</feature>
<dbReference type="Pfam" id="PF00144">
    <property type="entry name" value="Beta-lactamase"/>
    <property type="match status" value="1"/>
</dbReference>
<dbReference type="RefSeq" id="WP_316509910.1">
    <property type="nucleotide sequence ID" value="NZ_OY726395.1"/>
</dbReference>
<dbReference type="PANTHER" id="PTHR43319:SF3">
    <property type="entry name" value="BETA-LACTAMASE-RELATED DOMAIN-CONTAINING PROTEIN"/>
    <property type="match status" value="1"/>
</dbReference>
<organism evidence="2 3">
    <name type="scientific">[Mycobacterium] wendilense</name>
    <dbReference type="NCBI Taxonomy" id="3064284"/>
    <lineage>
        <taxon>Bacteria</taxon>
        <taxon>Bacillati</taxon>
        <taxon>Actinomycetota</taxon>
        <taxon>Actinomycetes</taxon>
        <taxon>Mycobacteriales</taxon>
        <taxon>Mycobacteriaceae</taxon>
        <taxon>Mycolicibacter</taxon>
    </lineage>
</organism>
<gene>
    <name evidence="2" type="ORF">MU0050_002493</name>
</gene>
<protein>
    <submittedName>
        <fullName evidence="2">Serine hydrolase domain-containing protein</fullName>
        <ecNumber evidence="2">3.1.1.103</ecNumber>
    </submittedName>
</protein>
<dbReference type="SUPFAM" id="SSF56601">
    <property type="entry name" value="beta-lactamase/transpeptidase-like"/>
    <property type="match status" value="1"/>
</dbReference>